<dbReference type="GO" id="GO:1902758">
    <property type="term" value="P:bis(molybdopterin guanine dinucleotide)molybdenum biosynthetic process"/>
    <property type="evidence" value="ECO:0007669"/>
    <property type="project" value="TreeGrafter"/>
</dbReference>
<dbReference type="InterPro" id="IPR013482">
    <property type="entry name" value="Molybde_CF_guanTrfase"/>
</dbReference>
<dbReference type="GO" id="GO:0005737">
    <property type="term" value="C:cytoplasm"/>
    <property type="evidence" value="ECO:0007669"/>
    <property type="project" value="UniProtKB-SubCell"/>
</dbReference>
<feature type="domain" description="MobA-like NTP transferase" evidence="9">
    <location>
        <begin position="13"/>
        <end position="174"/>
    </location>
</feature>
<evidence type="ECO:0000256" key="8">
    <source>
        <dbReference type="HAMAP-Rule" id="MF_00316"/>
    </source>
</evidence>
<comment type="subunit">
    <text evidence="8">Monomer.</text>
</comment>
<reference evidence="10 11" key="1">
    <citation type="submission" date="2017-01" db="EMBL/GenBank/DDBJ databases">
        <title>Novel large sulfur bacteria in the metagenomes of groundwater-fed chemosynthetic microbial mats in the Lake Huron basin.</title>
        <authorList>
            <person name="Sharrar A.M."/>
            <person name="Flood B.E."/>
            <person name="Bailey J.V."/>
            <person name="Jones D.S."/>
            <person name="Biddanda B."/>
            <person name="Ruberg S.A."/>
            <person name="Marcus D.N."/>
            <person name="Dick G.J."/>
        </authorList>
    </citation>
    <scope>NUCLEOTIDE SEQUENCE [LARGE SCALE GENOMIC DNA]</scope>
    <source>
        <strain evidence="10">A7</strain>
    </source>
</reference>
<comment type="catalytic activity">
    <reaction evidence="8">
        <text>Mo-molybdopterin + GTP + H(+) = Mo-molybdopterin guanine dinucleotide + diphosphate</text>
        <dbReference type="Rhea" id="RHEA:34243"/>
        <dbReference type="ChEBI" id="CHEBI:15378"/>
        <dbReference type="ChEBI" id="CHEBI:33019"/>
        <dbReference type="ChEBI" id="CHEBI:37565"/>
        <dbReference type="ChEBI" id="CHEBI:71302"/>
        <dbReference type="ChEBI" id="CHEBI:71310"/>
        <dbReference type="EC" id="2.7.7.77"/>
    </reaction>
</comment>
<comment type="function">
    <text evidence="8">Transfers a GMP moiety from GTP to Mo-molybdopterin (Mo-MPT) cofactor (Moco or molybdenum cofactor) to form Mo-molybdopterin guanine dinucleotide (Mo-MGD) cofactor.</text>
</comment>
<dbReference type="CDD" id="cd02503">
    <property type="entry name" value="MobA"/>
    <property type="match status" value="1"/>
</dbReference>
<dbReference type="InterPro" id="IPR029044">
    <property type="entry name" value="Nucleotide-diphossugar_trans"/>
</dbReference>
<evidence type="ECO:0000256" key="3">
    <source>
        <dbReference type="ARBA" id="ARBA00022723"/>
    </source>
</evidence>
<dbReference type="HAMAP" id="MF_00316">
    <property type="entry name" value="MobA"/>
    <property type="match status" value="1"/>
</dbReference>
<comment type="domain">
    <text evidence="8">The N-terminal domain determines nucleotide recognition and specific binding, while the C-terminal domain determines the specific binding to the target protein.</text>
</comment>
<accession>A0A1W9KXX2</accession>
<evidence type="ECO:0000313" key="11">
    <source>
        <dbReference type="Proteomes" id="UP000192505"/>
    </source>
</evidence>
<dbReference type="GO" id="GO:0046872">
    <property type="term" value="F:metal ion binding"/>
    <property type="evidence" value="ECO:0007669"/>
    <property type="project" value="UniProtKB-KW"/>
</dbReference>
<evidence type="ECO:0000313" key="10">
    <source>
        <dbReference type="EMBL" id="OQW89488.1"/>
    </source>
</evidence>
<dbReference type="InterPro" id="IPR025877">
    <property type="entry name" value="MobA-like_NTP_Trfase"/>
</dbReference>
<keyword evidence="1 8" id="KW-0963">Cytoplasm</keyword>
<gene>
    <name evidence="8" type="primary">mobA</name>
    <name evidence="10" type="ORF">BWK72_06150</name>
</gene>
<evidence type="ECO:0000256" key="5">
    <source>
        <dbReference type="ARBA" id="ARBA00022842"/>
    </source>
</evidence>
<evidence type="ECO:0000259" key="9">
    <source>
        <dbReference type="Pfam" id="PF12804"/>
    </source>
</evidence>
<dbReference type="AlphaFoldDB" id="A0A1W9KXX2"/>
<dbReference type="Pfam" id="PF12804">
    <property type="entry name" value="NTP_transf_3"/>
    <property type="match status" value="1"/>
</dbReference>
<feature type="binding site" evidence="8">
    <location>
        <position position="77"/>
    </location>
    <ligand>
        <name>GTP</name>
        <dbReference type="ChEBI" id="CHEBI:37565"/>
    </ligand>
</feature>
<keyword evidence="4 8" id="KW-0547">Nucleotide-binding</keyword>
<comment type="subcellular location">
    <subcellularLocation>
        <location evidence="8">Cytoplasm</location>
    </subcellularLocation>
</comment>
<feature type="binding site" evidence="8">
    <location>
        <position position="59"/>
    </location>
    <ligand>
        <name>GTP</name>
        <dbReference type="ChEBI" id="CHEBI:37565"/>
    </ligand>
</feature>
<keyword evidence="5 8" id="KW-0460">Magnesium</keyword>
<evidence type="ECO:0000256" key="1">
    <source>
        <dbReference type="ARBA" id="ARBA00022490"/>
    </source>
</evidence>
<dbReference type="SUPFAM" id="SSF53448">
    <property type="entry name" value="Nucleotide-diphospho-sugar transferases"/>
    <property type="match status" value="1"/>
</dbReference>
<comment type="similarity">
    <text evidence="8">Belongs to the MobA family.</text>
</comment>
<dbReference type="EC" id="2.7.7.77" evidence="8"/>
<dbReference type="GO" id="GO:0005525">
    <property type="term" value="F:GTP binding"/>
    <property type="evidence" value="ECO:0007669"/>
    <property type="project" value="UniProtKB-UniRule"/>
</dbReference>
<name>A0A1W9KXX2_9BURK</name>
<keyword evidence="7 8" id="KW-0501">Molybdenum cofactor biosynthesis</keyword>
<sequence>MAPTLVDPHNITGLILAGGRGSRMGGLDKGLQTFSGTPLALHALGRLRAGGGVGPLAINANRHLTDFAAFGVPVWPDADATFAGPLAGFLAGLTRCQTPYLLTVPCDAPLFPLDLPQRLATALQHQSANLALAMAPEPDAQGQLHLRLQPVFCLMRTSLLPSLTHFLDQGGHKVQDWCTGHSPALVRFDEPNDHPQAFFNANTLTELHQLENHTA</sequence>
<feature type="binding site" evidence="8">
    <location>
        <position position="107"/>
    </location>
    <ligand>
        <name>GTP</name>
        <dbReference type="ChEBI" id="CHEBI:37565"/>
    </ligand>
</feature>
<dbReference type="NCBIfam" id="TIGR02665">
    <property type="entry name" value="molyb_mobA"/>
    <property type="match status" value="1"/>
</dbReference>
<keyword evidence="2 8" id="KW-0808">Transferase</keyword>
<keyword evidence="3 8" id="KW-0479">Metal-binding</keyword>
<dbReference type="PANTHER" id="PTHR19136:SF81">
    <property type="entry name" value="MOLYBDENUM COFACTOR GUANYLYLTRANSFERASE"/>
    <property type="match status" value="1"/>
</dbReference>
<organism evidence="10 11">
    <name type="scientific">Rhodoferax ferrireducens</name>
    <dbReference type="NCBI Taxonomy" id="192843"/>
    <lineage>
        <taxon>Bacteria</taxon>
        <taxon>Pseudomonadati</taxon>
        <taxon>Pseudomonadota</taxon>
        <taxon>Betaproteobacteria</taxon>
        <taxon>Burkholderiales</taxon>
        <taxon>Comamonadaceae</taxon>
        <taxon>Rhodoferax</taxon>
    </lineage>
</organism>
<feature type="binding site" evidence="8">
    <location>
        <position position="107"/>
    </location>
    <ligand>
        <name>Mg(2+)</name>
        <dbReference type="ChEBI" id="CHEBI:18420"/>
    </ligand>
</feature>
<evidence type="ECO:0000256" key="2">
    <source>
        <dbReference type="ARBA" id="ARBA00022679"/>
    </source>
</evidence>
<protein>
    <recommendedName>
        <fullName evidence="8">Molybdenum cofactor guanylyltransferase</fullName>
        <shortName evidence="8">MoCo guanylyltransferase</shortName>
        <ecNumber evidence="8">2.7.7.77</ecNumber>
    </recommendedName>
    <alternativeName>
        <fullName evidence="8">GTP:molybdopterin guanylyltransferase</fullName>
    </alternativeName>
    <alternativeName>
        <fullName evidence="8">Mo-MPT guanylyltransferase</fullName>
    </alternativeName>
    <alternativeName>
        <fullName evidence="8">Molybdopterin guanylyltransferase</fullName>
    </alternativeName>
    <alternativeName>
        <fullName evidence="8">Molybdopterin-guanine dinucleotide synthase</fullName>
        <shortName evidence="8">MGD synthase</shortName>
    </alternativeName>
</protein>
<evidence type="ECO:0000256" key="7">
    <source>
        <dbReference type="ARBA" id="ARBA00023150"/>
    </source>
</evidence>
<feature type="binding site" evidence="8">
    <location>
        <position position="29"/>
    </location>
    <ligand>
        <name>GTP</name>
        <dbReference type="ChEBI" id="CHEBI:37565"/>
    </ligand>
</feature>
<dbReference type="EMBL" id="MTEI01000002">
    <property type="protein sequence ID" value="OQW89488.1"/>
    <property type="molecule type" value="Genomic_DNA"/>
</dbReference>
<comment type="cofactor">
    <cofactor evidence="8">
        <name>Mg(2+)</name>
        <dbReference type="ChEBI" id="CHEBI:18420"/>
    </cofactor>
</comment>
<keyword evidence="6 8" id="KW-0342">GTP-binding</keyword>
<dbReference type="GO" id="GO:0061603">
    <property type="term" value="F:molybdenum cofactor guanylyltransferase activity"/>
    <property type="evidence" value="ECO:0007669"/>
    <property type="project" value="UniProtKB-EC"/>
</dbReference>
<evidence type="ECO:0000256" key="6">
    <source>
        <dbReference type="ARBA" id="ARBA00023134"/>
    </source>
</evidence>
<keyword evidence="10" id="KW-0548">Nucleotidyltransferase</keyword>
<dbReference type="PANTHER" id="PTHR19136">
    <property type="entry name" value="MOLYBDENUM COFACTOR GUANYLYLTRANSFERASE"/>
    <property type="match status" value="1"/>
</dbReference>
<comment type="caution">
    <text evidence="10">The sequence shown here is derived from an EMBL/GenBank/DDBJ whole genome shotgun (WGS) entry which is preliminary data.</text>
</comment>
<evidence type="ECO:0000256" key="4">
    <source>
        <dbReference type="ARBA" id="ARBA00022741"/>
    </source>
</evidence>
<dbReference type="Gene3D" id="3.90.550.10">
    <property type="entry name" value="Spore Coat Polysaccharide Biosynthesis Protein SpsA, Chain A"/>
    <property type="match status" value="1"/>
</dbReference>
<feature type="binding site" evidence="8">
    <location>
        <begin position="16"/>
        <end position="18"/>
    </location>
    <ligand>
        <name>GTP</name>
        <dbReference type="ChEBI" id="CHEBI:37565"/>
    </ligand>
</feature>
<proteinExistence type="inferred from homology"/>
<dbReference type="Proteomes" id="UP000192505">
    <property type="component" value="Unassembled WGS sequence"/>
</dbReference>